<evidence type="ECO:0008006" key="5">
    <source>
        <dbReference type="Google" id="ProtNLM"/>
    </source>
</evidence>
<evidence type="ECO:0000313" key="4">
    <source>
        <dbReference type="Proteomes" id="UP000188820"/>
    </source>
</evidence>
<dbReference type="EMBL" id="MLAA01000005">
    <property type="protein sequence ID" value="OOF71024.1"/>
    <property type="molecule type" value="Genomic_DNA"/>
</dbReference>
<organism evidence="3 4">
    <name type="scientific">Rodentibacter caecimuris</name>
    <dbReference type="NCBI Taxonomy" id="1796644"/>
    <lineage>
        <taxon>Bacteria</taxon>
        <taxon>Pseudomonadati</taxon>
        <taxon>Pseudomonadota</taxon>
        <taxon>Gammaproteobacteria</taxon>
        <taxon>Pasteurellales</taxon>
        <taxon>Pasteurellaceae</taxon>
        <taxon>Rodentibacter</taxon>
    </lineage>
</organism>
<dbReference type="RefSeq" id="WP_077462501.1">
    <property type="nucleotide sequence ID" value="NZ_MLAA01000005.1"/>
</dbReference>
<evidence type="ECO:0000313" key="3">
    <source>
        <dbReference type="EMBL" id="OOF71024.1"/>
    </source>
</evidence>
<sequence>MSISYKKTLVALSLSVLLAACSGGGGSDSSPTSQNSQQVPHTKEGEKTQSKSPQGDEKGSSSIQDKEKSKEGAMHSEQEGQTANIQSKQESSTPKKENGLAEQQTKKDVPSRPKTEAHNTMNKVQPKEESSGSKKEEHLEMVQPQNKPNAQLPRPQFISTGAYNFNPETQTLTVYDIQPEEDIYSNRNVKKVEKTFSLAKDDLNTNQEGVNYQFQKLGEGENIAAYYGYVKDSLDYKNIITNYVLVTNNNLKSSPAESFSANYYKQKGFYYNSRNVPVVRQGDVSLTFKNGKAIGSILVDGNPIFELSGNVENIVFAPTNDAEQFNISRGDKAAMIPEFFDSKHGQNDQKYLLGEVKTDAWQGILGAERSK</sequence>
<keyword evidence="4" id="KW-1185">Reference proteome</keyword>
<feature type="region of interest" description="Disordered" evidence="1">
    <location>
        <begin position="20"/>
        <end position="163"/>
    </location>
</feature>
<dbReference type="Proteomes" id="UP000188820">
    <property type="component" value="Unassembled WGS sequence"/>
</dbReference>
<feature type="compositionally biased region" description="Basic and acidic residues" evidence="1">
    <location>
        <begin position="125"/>
        <end position="140"/>
    </location>
</feature>
<protein>
    <recommendedName>
        <fullName evidence="5">Transferrin-binding protein B C-lobe/N-lobe beta barrel domain-containing protein</fullName>
    </recommendedName>
</protein>
<evidence type="ECO:0000256" key="2">
    <source>
        <dbReference type="SAM" id="SignalP"/>
    </source>
</evidence>
<feature type="chain" id="PRO_5046207758" description="Transferrin-binding protein B C-lobe/N-lobe beta barrel domain-containing protein" evidence="2">
    <location>
        <begin position="23"/>
        <end position="371"/>
    </location>
</feature>
<feature type="signal peptide" evidence="2">
    <location>
        <begin position="1"/>
        <end position="22"/>
    </location>
</feature>
<reference evidence="3 4" key="1">
    <citation type="submission" date="2016-10" db="EMBL/GenBank/DDBJ databases">
        <title>Rodentibacter gen. nov. and new species.</title>
        <authorList>
            <person name="Christensen H."/>
        </authorList>
    </citation>
    <scope>NUCLEOTIDE SEQUENCE [LARGE SCALE GENOMIC DNA]</scope>
    <source>
        <strain evidence="3 4">1998236014</strain>
    </source>
</reference>
<feature type="compositionally biased region" description="Basic and acidic residues" evidence="1">
    <location>
        <begin position="41"/>
        <end position="78"/>
    </location>
</feature>
<gene>
    <name evidence="3" type="ORF">BKG89_01905</name>
</gene>
<comment type="caution">
    <text evidence="3">The sequence shown here is derived from an EMBL/GenBank/DDBJ whole genome shotgun (WGS) entry which is preliminary data.</text>
</comment>
<keyword evidence="2" id="KW-0732">Signal</keyword>
<feature type="compositionally biased region" description="Polar residues" evidence="1">
    <location>
        <begin position="79"/>
        <end position="92"/>
    </location>
</feature>
<dbReference type="PROSITE" id="PS51257">
    <property type="entry name" value="PROKAR_LIPOPROTEIN"/>
    <property type="match status" value="1"/>
</dbReference>
<feature type="compositionally biased region" description="Polar residues" evidence="1">
    <location>
        <begin position="31"/>
        <end position="40"/>
    </location>
</feature>
<feature type="compositionally biased region" description="Basic and acidic residues" evidence="1">
    <location>
        <begin position="93"/>
        <end position="117"/>
    </location>
</feature>
<evidence type="ECO:0000256" key="1">
    <source>
        <dbReference type="SAM" id="MobiDB-lite"/>
    </source>
</evidence>
<proteinExistence type="predicted"/>
<accession>A0ABX3KZK0</accession>
<name>A0ABX3KZK0_9PAST</name>